<dbReference type="RefSeq" id="WP_326926986.1">
    <property type="nucleotide sequence ID" value="NZ_CP123443.1"/>
</dbReference>
<dbReference type="EMBL" id="CP123443">
    <property type="protein sequence ID" value="WGK68800.1"/>
    <property type="molecule type" value="Genomic_DNA"/>
</dbReference>
<organism evidence="2 3">
    <name type="scientific">Candidatus Haliotispira prima</name>
    <dbReference type="NCBI Taxonomy" id="3034016"/>
    <lineage>
        <taxon>Bacteria</taxon>
        <taxon>Pseudomonadati</taxon>
        <taxon>Spirochaetota</taxon>
        <taxon>Spirochaetia</taxon>
        <taxon>Spirochaetales</taxon>
        <taxon>Spirochaetaceae</taxon>
        <taxon>Candidatus Haliotispira</taxon>
    </lineage>
</organism>
<feature type="coiled-coil region" evidence="1">
    <location>
        <begin position="72"/>
        <end position="99"/>
    </location>
</feature>
<evidence type="ECO:0000313" key="3">
    <source>
        <dbReference type="Proteomes" id="UP001228690"/>
    </source>
</evidence>
<keyword evidence="3" id="KW-1185">Reference proteome</keyword>
<name>A0ABY8MGX1_9SPIO</name>
<proteinExistence type="predicted"/>
<reference evidence="2 3" key="1">
    <citation type="submission" date="2023-04" db="EMBL/GenBank/DDBJ databases">
        <title>Spirochaete genome identified in red abalone sample constitutes a novel genus.</title>
        <authorList>
            <person name="Sharma S.P."/>
            <person name="Purcell C.M."/>
            <person name="Hyde J.R."/>
            <person name="Severin A.J."/>
        </authorList>
    </citation>
    <scope>NUCLEOTIDE SEQUENCE [LARGE SCALE GENOMIC DNA]</scope>
    <source>
        <strain evidence="2 3">SP-2023</strain>
    </source>
</reference>
<evidence type="ECO:0000313" key="2">
    <source>
        <dbReference type="EMBL" id="WGK68800.1"/>
    </source>
</evidence>
<protein>
    <submittedName>
        <fullName evidence="2">Uncharacterized protein</fullName>
    </submittedName>
</protein>
<evidence type="ECO:0000256" key="1">
    <source>
        <dbReference type="SAM" id="Coils"/>
    </source>
</evidence>
<keyword evidence="1" id="KW-0175">Coiled coil</keyword>
<accession>A0ABY8MGX1</accession>
<dbReference type="Proteomes" id="UP001228690">
    <property type="component" value="Chromosome"/>
</dbReference>
<gene>
    <name evidence="2" type="ORF">P0082_09965</name>
</gene>
<sequence length="113" mass="12872">MKSSTCFKKNGEPKVVYSSEDEAKVGADYAKSNYSTHLIPYHCKECGDWHLSPPERRTPSFECGCTDRSGGLKQCYHTREDAEKRANILREEKKVILQVYSCDYGKGYHLTKG</sequence>